<sequence>MEHRDPEVRKAIIRLNDALCMWERGTSVESVLIIREQGGFVHRSVSGKPGVPPDVSDAHLFKNILNDEYPDPGETP</sequence>
<dbReference type="AlphaFoldDB" id="A0A0F9CKI9"/>
<reference evidence="1" key="1">
    <citation type="journal article" date="2015" name="Nature">
        <title>Complex archaea that bridge the gap between prokaryotes and eukaryotes.</title>
        <authorList>
            <person name="Spang A."/>
            <person name="Saw J.H."/>
            <person name="Jorgensen S.L."/>
            <person name="Zaremba-Niedzwiedzka K."/>
            <person name="Martijn J."/>
            <person name="Lind A.E."/>
            <person name="van Eijk R."/>
            <person name="Schleper C."/>
            <person name="Guy L."/>
            <person name="Ettema T.J."/>
        </authorList>
    </citation>
    <scope>NUCLEOTIDE SEQUENCE</scope>
</reference>
<proteinExistence type="predicted"/>
<organism evidence="1">
    <name type="scientific">marine sediment metagenome</name>
    <dbReference type="NCBI Taxonomy" id="412755"/>
    <lineage>
        <taxon>unclassified sequences</taxon>
        <taxon>metagenomes</taxon>
        <taxon>ecological metagenomes</taxon>
    </lineage>
</organism>
<evidence type="ECO:0000313" key="1">
    <source>
        <dbReference type="EMBL" id="KKL49813.1"/>
    </source>
</evidence>
<name>A0A0F9CKI9_9ZZZZ</name>
<accession>A0A0F9CKI9</accession>
<dbReference type="EMBL" id="LAZR01032826">
    <property type="protein sequence ID" value="KKL49813.1"/>
    <property type="molecule type" value="Genomic_DNA"/>
</dbReference>
<protein>
    <submittedName>
        <fullName evidence="1">Uncharacterized protein</fullName>
    </submittedName>
</protein>
<comment type="caution">
    <text evidence="1">The sequence shown here is derived from an EMBL/GenBank/DDBJ whole genome shotgun (WGS) entry which is preliminary data.</text>
</comment>
<gene>
    <name evidence="1" type="ORF">LCGC14_2311770</name>
</gene>